<dbReference type="Pfam" id="PF04542">
    <property type="entry name" value="Sigma70_r2"/>
    <property type="match status" value="1"/>
</dbReference>
<dbReference type="PANTHER" id="PTHR30603:SF47">
    <property type="entry name" value="RNA POLYMERASE SIGMA FACTOR SIGD, CHLOROPLASTIC"/>
    <property type="match status" value="1"/>
</dbReference>
<dbReference type="SUPFAM" id="SSF88946">
    <property type="entry name" value="Sigma2 domain of RNA polymerase sigma factors"/>
    <property type="match status" value="1"/>
</dbReference>
<keyword evidence="4" id="KW-0238">DNA-binding</keyword>
<name>A0A061R8R1_9CHLO</name>
<keyword evidence="9" id="KW-0969">Cilium</keyword>
<evidence type="ECO:0000259" key="7">
    <source>
        <dbReference type="Pfam" id="PF04542"/>
    </source>
</evidence>
<keyword evidence="2" id="KW-0805">Transcription regulation</keyword>
<evidence type="ECO:0000256" key="3">
    <source>
        <dbReference type="ARBA" id="ARBA00023082"/>
    </source>
</evidence>
<dbReference type="EMBL" id="GBEZ01019458">
    <property type="protein sequence ID" value="JAC67104.1"/>
    <property type="molecule type" value="Transcribed_RNA"/>
</dbReference>
<dbReference type="InterPro" id="IPR014284">
    <property type="entry name" value="RNA_pol_sigma-70_dom"/>
</dbReference>
<feature type="domain" description="RNA polymerase sigma-70 region 2" evidence="7">
    <location>
        <begin position="279"/>
        <end position="341"/>
    </location>
</feature>
<protein>
    <submittedName>
        <fullName evidence="9">RNA polymerase sigma factor for flagellar operon FliA</fullName>
    </submittedName>
</protein>
<sequence length="514" mass="57753">MPSHSFSRVRAPNFTSVATRPRLCFSSAKHHTRRPVKYCVFITARSHGVAIPLDYREGVVEDLDCEKYENSYFSLAPRTRTSGDCRAASHQQASASPGVLANAVYRSPRLLDMKFSKRSKTKQAYGKQVQRGTRRRALRRQVDGSSTANLTRTSGVQTEYTPECNTYPRASLPAHKLDKIRYRRSRRHRRRESSVEAAVACQRRDSELQFSSGTQTFSVSDFIREMSRVLSSDSQLSVEQQNMCCAILKEYMDLDLSGDNSAASAVALAEDLLLKDSQHNILKMARAIGHGHVNADDLIARGYMTLRVAVRNYDPGKGTAFRTYFYRCIQSRMATLARQQKSVVVHPERFQQAIRKVSAARESLTKALGRKPSAGELAEAAGVTVRKVEEVARHSDVSAVPLQTALWSDDSRMLEEVLADDSESDSWLEDVMAEGLRDSLKEMLETLPEFEREVLVYRYGLRDGVEPRSANQTSKVLGCVRTTVGNAEKRALKKLREKQAERLRALGEEAVLLH</sequence>
<dbReference type="GO" id="GO:0003677">
    <property type="term" value="F:DNA binding"/>
    <property type="evidence" value="ECO:0007669"/>
    <property type="project" value="UniProtKB-KW"/>
</dbReference>
<evidence type="ECO:0000313" key="9">
    <source>
        <dbReference type="EMBL" id="JAC67104.1"/>
    </source>
</evidence>
<evidence type="ECO:0000259" key="8">
    <source>
        <dbReference type="Pfam" id="PF04545"/>
    </source>
</evidence>
<keyword evidence="9" id="KW-0282">Flagellum</keyword>
<evidence type="ECO:0000256" key="4">
    <source>
        <dbReference type="ARBA" id="ARBA00023125"/>
    </source>
</evidence>
<dbReference type="AlphaFoldDB" id="A0A061R8R1"/>
<dbReference type="GO" id="GO:0006352">
    <property type="term" value="P:DNA-templated transcription initiation"/>
    <property type="evidence" value="ECO:0007669"/>
    <property type="project" value="InterPro"/>
</dbReference>
<keyword evidence="5" id="KW-0804">Transcription</keyword>
<dbReference type="InterPro" id="IPR007624">
    <property type="entry name" value="RNA_pol_sigma70_r3"/>
</dbReference>
<dbReference type="InterPro" id="IPR007630">
    <property type="entry name" value="RNA_pol_sigma70_r4"/>
</dbReference>
<reference evidence="9" key="1">
    <citation type="submission" date="2014-05" db="EMBL/GenBank/DDBJ databases">
        <title>The transcriptome of the halophilic microalga Tetraselmis sp. GSL018 isolated from the Great Salt Lake, Utah.</title>
        <authorList>
            <person name="Jinkerson R.E."/>
            <person name="D'Adamo S."/>
            <person name="Posewitz M.C."/>
        </authorList>
    </citation>
    <scope>NUCLEOTIDE SEQUENCE</scope>
    <source>
        <strain evidence="9">GSL018</strain>
    </source>
</reference>
<evidence type="ECO:0000259" key="6">
    <source>
        <dbReference type="Pfam" id="PF04539"/>
    </source>
</evidence>
<dbReference type="NCBIfam" id="TIGR02937">
    <property type="entry name" value="sigma70-ECF"/>
    <property type="match status" value="1"/>
</dbReference>
<dbReference type="GO" id="GO:0016987">
    <property type="term" value="F:sigma factor activity"/>
    <property type="evidence" value="ECO:0007669"/>
    <property type="project" value="UniProtKB-KW"/>
</dbReference>
<dbReference type="InterPro" id="IPR050239">
    <property type="entry name" value="Sigma-70_RNA_pol_init_factors"/>
</dbReference>
<keyword evidence="9" id="KW-0966">Cell projection</keyword>
<dbReference type="InterPro" id="IPR007627">
    <property type="entry name" value="RNA_pol_sigma70_r2"/>
</dbReference>
<dbReference type="Gene3D" id="1.20.140.160">
    <property type="match status" value="1"/>
</dbReference>
<dbReference type="InterPro" id="IPR013325">
    <property type="entry name" value="RNA_pol_sigma_r2"/>
</dbReference>
<dbReference type="InterPro" id="IPR013324">
    <property type="entry name" value="RNA_pol_sigma_r3/r4-like"/>
</dbReference>
<comment type="similarity">
    <text evidence="1">Belongs to the sigma-70 factor family.</text>
</comment>
<evidence type="ECO:0000256" key="2">
    <source>
        <dbReference type="ARBA" id="ARBA00023015"/>
    </source>
</evidence>
<proteinExistence type="inferred from homology"/>
<dbReference type="SUPFAM" id="SSF88659">
    <property type="entry name" value="Sigma3 and sigma4 domains of RNA polymerase sigma factors"/>
    <property type="match status" value="2"/>
</dbReference>
<organism evidence="9">
    <name type="scientific">Tetraselmis sp. GSL018</name>
    <dbReference type="NCBI Taxonomy" id="582737"/>
    <lineage>
        <taxon>Eukaryota</taxon>
        <taxon>Viridiplantae</taxon>
        <taxon>Chlorophyta</taxon>
        <taxon>core chlorophytes</taxon>
        <taxon>Chlorodendrophyceae</taxon>
        <taxon>Chlorodendrales</taxon>
        <taxon>Chlorodendraceae</taxon>
        <taxon>Tetraselmis</taxon>
    </lineage>
</organism>
<gene>
    <name evidence="9" type="primary">FLIA</name>
    <name evidence="9" type="ORF">TSPGSL018_11996</name>
</gene>
<accession>A0A061R8R1</accession>
<feature type="domain" description="RNA polymerase sigma-70 region 3" evidence="6">
    <location>
        <begin position="353"/>
        <end position="423"/>
    </location>
</feature>
<dbReference type="Pfam" id="PF04545">
    <property type="entry name" value="Sigma70_r4"/>
    <property type="match status" value="1"/>
</dbReference>
<dbReference type="Pfam" id="PF04539">
    <property type="entry name" value="Sigma70_r3"/>
    <property type="match status" value="1"/>
</dbReference>
<dbReference type="PANTHER" id="PTHR30603">
    <property type="entry name" value="RNA POLYMERASE SIGMA FACTOR RPO"/>
    <property type="match status" value="1"/>
</dbReference>
<evidence type="ECO:0000256" key="5">
    <source>
        <dbReference type="ARBA" id="ARBA00023163"/>
    </source>
</evidence>
<keyword evidence="3" id="KW-0731">Sigma factor</keyword>
<evidence type="ECO:0000256" key="1">
    <source>
        <dbReference type="ARBA" id="ARBA00007788"/>
    </source>
</evidence>
<dbReference type="Gene3D" id="1.10.1740.10">
    <property type="match status" value="1"/>
</dbReference>
<feature type="domain" description="RNA polymerase sigma-70 region 4" evidence="8">
    <location>
        <begin position="444"/>
        <end position="497"/>
    </location>
</feature>
<dbReference type="CDD" id="cd06171">
    <property type="entry name" value="Sigma70_r4"/>
    <property type="match status" value="1"/>
</dbReference>